<sequence>MQKKSFAGEIVLITGSINGMEAALVLWDLDGEGNKETSRLAQKTGATQVFVYHCDCSNREEVCEQADKVRKEVGDVTILINNAGILLGEKFCDVSDADFEKTLRVNFFSQTCKAFLPAMMTCNHGHLVSTASAAGLLEITDYYSASKCAVIGMMGAIDSELYHAGRHGVKATVICPYFINTKLPFSWLETDLVLVVLGLAEPELVFPCSSPHGAVFYVGSWQGVDSTLVLWLLLSSAYTAPRLFPTFSPLSGTGWARSWEGTQPGQLTRTDQRDIPDHMTSAQYKAGRKEEGGGVTLGPPRQPLRVLEPCFLRRPDIAWLWEVENKSVFFFCFHAWTFASLCLY</sequence>
<dbReference type="AlphaFoldDB" id="A0A8C8B9E4"/>
<reference evidence="2" key="1">
    <citation type="submission" date="2025-08" db="UniProtKB">
        <authorList>
            <consortium name="Ensembl"/>
        </authorList>
    </citation>
    <scope>IDENTIFICATION</scope>
</reference>
<evidence type="ECO:0000256" key="1">
    <source>
        <dbReference type="RuleBase" id="RU000363"/>
    </source>
</evidence>
<organism evidence="2 3">
    <name type="scientific">Otus sunia</name>
    <name type="common">Oriental scops-owl</name>
    <dbReference type="NCBI Taxonomy" id="257818"/>
    <lineage>
        <taxon>Eukaryota</taxon>
        <taxon>Metazoa</taxon>
        <taxon>Chordata</taxon>
        <taxon>Craniata</taxon>
        <taxon>Vertebrata</taxon>
        <taxon>Euteleostomi</taxon>
        <taxon>Archelosauria</taxon>
        <taxon>Archosauria</taxon>
        <taxon>Dinosauria</taxon>
        <taxon>Saurischia</taxon>
        <taxon>Theropoda</taxon>
        <taxon>Coelurosauria</taxon>
        <taxon>Aves</taxon>
        <taxon>Neognathae</taxon>
        <taxon>Neoaves</taxon>
        <taxon>Telluraves</taxon>
        <taxon>Strigiformes</taxon>
        <taxon>Strigidae</taxon>
        <taxon>Otus</taxon>
    </lineage>
</organism>
<dbReference type="SUPFAM" id="SSF51735">
    <property type="entry name" value="NAD(P)-binding Rossmann-fold domains"/>
    <property type="match status" value="1"/>
</dbReference>
<dbReference type="PRINTS" id="PR00081">
    <property type="entry name" value="GDHRDH"/>
</dbReference>
<dbReference type="PRINTS" id="PR00080">
    <property type="entry name" value="SDRFAMILY"/>
</dbReference>
<evidence type="ECO:0000313" key="2">
    <source>
        <dbReference type="Ensembl" id="ENSOSUP00000017886.1"/>
    </source>
</evidence>
<dbReference type="GO" id="GO:0005811">
    <property type="term" value="C:lipid droplet"/>
    <property type="evidence" value="ECO:0007669"/>
    <property type="project" value="TreeGrafter"/>
</dbReference>
<dbReference type="Proteomes" id="UP000694552">
    <property type="component" value="Unplaced"/>
</dbReference>
<keyword evidence="3" id="KW-1185">Reference proteome</keyword>
<dbReference type="PANTHER" id="PTHR24322">
    <property type="entry name" value="PKSB"/>
    <property type="match status" value="1"/>
</dbReference>
<dbReference type="Gene3D" id="3.40.50.720">
    <property type="entry name" value="NAD(P)-binding Rossmann-like Domain"/>
    <property type="match status" value="1"/>
</dbReference>
<evidence type="ECO:0000313" key="3">
    <source>
        <dbReference type="Proteomes" id="UP000694552"/>
    </source>
</evidence>
<reference evidence="2" key="2">
    <citation type="submission" date="2025-09" db="UniProtKB">
        <authorList>
            <consortium name="Ensembl"/>
        </authorList>
    </citation>
    <scope>IDENTIFICATION</scope>
</reference>
<dbReference type="Ensembl" id="ENSOSUT00000018485.1">
    <property type="protein sequence ID" value="ENSOSUP00000017886.1"/>
    <property type="gene ID" value="ENSOSUG00000012638.1"/>
</dbReference>
<dbReference type="PANTHER" id="PTHR24322:SF749">
    <property type="entry name" value="EPIDERMAL RETINOL DEHYDROGENASE 2"/>
    <property type="match status" value="1"/>
</dbReference>
<dbReference type="InterPro" id="IPR036291">
    <property type="entry name" value="NAD(P)-bd_dom_sf"/>
</dbReference>
<proteinExistence type="inferred from homology"/>
<accession>A0A8C8B9E4</accession>
<name>A0A8C8B9E4_9STRI</name>
<dbReference type="InterPro" id="IPR002347">
    <property type="entry name" value="SDR_fam"/>
</dbReference>
<dbReference type="Pfam" id="PF00106">
    <property type="entry name" value="adh_short"/>
    <property type="match status" value="1"/>
</dbReference>
<comment type="similarity">
    <text evidence="1">Belongs to the short-chain dehydrogenases/reductases (SDR) family.</text>
</comment>
<protein>
    <submittedName>
        <fullName evidence="2">Uncharacterized protein</fullName>
    </submittedName>
</protein>
<dbReference type="GO" id="GO:0016616">
    <property type="term" value="F:oxidoreductase activity, acting on the CH-OH group of donors, NAD or NADP as acceptor"/>
    <property type="evidence" value="ECO:0007669"/>
    <property type="project" value="TreeGrafter"/>
</dbReference>